<gene>
    <name evidence="1" type="ORF">GCM10011574_07220</name>
</gene>
<dbReference type="InterPro" id="IPR011009">
    <property type="entry name" value="Kinase-like_dom_sf"/>
</dbReference>
<reference evidence="1" key="1">
    <citation type="journal article" date="2014" name="Int. J. Syst. Evol. Microbiol.">
        <title>Complete genome sequence of Corynebacterium casei LMG S-19264T (=DSM 44701T), isolated from a smear-ripened cheese.</title>
        <authorList>
            <consortium name="US DOE Joint Genome Institute (JGI-PGF)"/>
            <person name="Walter F."/>
            <person name="Albersmeier A."/>
            <person name="Kalinowski J."/>
            <person name="Ruckert C."/>
        </authorList>
    </citation>
    <scope>NUCLEOTIDE SEQUENCE</scope>
    <source>
        <strain evidence="1">CGMCC 4.7138</strain>
    </source>
</reference>
<comment type="caution">
    <text evidence="1">The sequence shown here is derived from an EMBL/GenBank/DDBJ whole genome shotgun (WGS) entry which is preliminary data.</text>
</comment>
<dbReference type="AlphaFoldDB" id="A0A8H9GZ95"/>
<evidence type="ECO:0000313" key="2">
    <source>
        <dbReference type="Proteomes" id="UP000653480"/>
    </source>
</evidence>
<keyword evidence="2" id="KW-1185">Reference proteome</keyword>
<dbReference type="Proteomes" id="UP000653480">
    <property type="component" value="Unassembled WGS sequence"/>
</dbReference>
<name>A0A8H9GZ95_9ACTN</name>
<evidence type="ECO:0008006" key="3">
    <source>
        <dbReference type="Google" id="ProtNLM"/>
    </source>
</evidence>
<dbReference type="SUPFAM" id="SSF56112">
    <property type="entry name" value="Protein kinase-like (PK-like)"/>
    <property type="match status" value="2"/>
</dbReference>
<dbReference type="OrthoDB" id="4427130at2"/>
<reference evidence="1" key="2">
    <citation type="submission" date="2020-09" db="EMBL/GenBank/DDBJ databases">
        <authorList>
            <person name="Sun Q."/>
            <person name="Zhou Y."/>
        </authorList>
    </citation>
    <scope>NUCLEOTIDE SEQUENCE</scope>
    <source>
        <strain evidence="1">CGMCC 4.7138</strain>
    </source>
</reference>
<organism evidence="1 2">
    <name type="scientific">Microbispora bryophytorum</name>
    <dbReference type="NCBI Taxonomy" id="1460882"/>
    <lineage>
        <taxon>Bacteria</taxon>
        <taxon>Bacillati</taxon>
        <taxon>Actinomycetota</taxon>
        <taxon>Actinomycetes</taxon>
        <taxon>Streptosporangiales</taxon>
        <taxon>Streptosporangiaceae</taxon>
        <taxon>Microbispora</taxon>
    </lineage>
</organism>
<proteinExistence type="predicted"/>
<sequence length="564" mass="60133">MVSDDLPVEVRTAFGVASGPARLLPGGHGTCWLAGELVLKPAPRPAVASWLAEVFADLRGPGFRVPLPVRAADGSWVAGGWAAWTAVEGEPDPVARWPELVAASRAFHAALAGVPAPDWLGRGRNRWAVAERVAWDQAEVELAPELSDLVEGLRAAIRPVRLPDQLVHGDIAGNVLFAPGQPPAVIDFSPSRRPAGYALAIAAVDLLAWSAAPPSILDELDGEDDIDQLLLRALIWRLVTESLGRPDPGSRQAVRRANEPVVELLLSRVSGRPVTTGPATDADVAASAGRALGREITGLRPVTGGHSRSVTRIADHAGGGSAFVKAAAPAGRAELGVELAVYEALGDRPFLPRLLSSTSEPLPMLVLEMLEQDHWVRDWTAPLVAATRKLLHEVHTLPAPSGVPVLREASNPWETIAADPDRLLRMNVCTRRWLAAHLETLHAAAAEAPTEGDSLIHRDVRAANLWCRDGRLVLADWASAAIGDPWLDHHLWLVALRAEGGPVPDTGQGPHATGHAALIAGQQPLLTPARDANPALFDQRRRRLTAALSWAARLLHIPPPQPTT</sequence>
<dbReference type="EMBL" id="BMMN01000001">
    <property type="protein sequence ID" value="GGO00432.1"/>
    <property type="molecule type" value="Genomic_DNA"/>
</dbReference>
<dbReference type="RefSeq" id="WP_142567916.1">
    <property type="nucleotide sequence ID" value="NZ_JACXKK010000013.1"/>
</dbReference>
<protein>
    <recommendedName>
        <fullName evidence="3">Phosphotransferase</fullName>
    </recommendedName>
</protein>
<evidence type="ECO:0000313" key="1">
    <source>
        <dbReference type="EMBL" id="GGO00432.1"/>
    </source>
</evidence>
<dbReference type="Gene3D" id="3.90.1200.10">
    <property type="match status" value="2"/>
</dbReference>
<accession>A0A8H9GZ95</accession>